<dbReference type="Pfam" id="PF00144">
    <property type="entry name" value="Beta-lactamase"/>
    <property type="match status" value="1"/>
</dbReference>
<dbReference type="STRING" id="266117.Rxyl_0627"/>
<proteinExistence type="predicted"/>
<evidence type="ECO:0000256" key="2">
    <source>
        <dbReference type="SAM" id="MobiDB-lite"/>
    </source>
</evidence>
<reference evidence="4 5" key="1">
    <citation type="submission" date="2006-06" db="EMBL/GenBank/DDBJ databases">
        <title>Complete sequence of Rubrobacter xylanophilus DSM 9941.</title>
        <authorList>
            <consortium name="US DOE Joint Genome Institute"/>
            <person name="Copeland A."/>
            <person name="Lucas S."/>
            <person name="Lapidus A."/>
            <person name="Barry K."/>
            <person name="Detter J.C."/>
            <person name="Glavina del Rio T."/>
            <person name="Hammon N."/>
            <person name="Israni S."/>
            <person name="Dalin E."/>
            <person name="Tice H."/>
            <person name="Pitluck S."/>
            <person name="Munk A.C."/>
            <person name="Brettin T."/>
            <person name="Bruce D."/>
            <person name="Han C."/>
            <person name="Tapia R."/>
            <person name="Gilna P."/>
            <person name="Schmutz J."/>
            <person name="Larimer F."/>
            <person name="Land M."/>
            <person name="Hauser L."/>
            <person name="Kyrpides N."/>
            <person name="Lykidis A."/>
            <person name="da Costa M.S."/>
            <person name="Rainey F.A."/>
            <person name="Empadinhas N."/>
            <person name="Jolivet E."/>
            <person name="Battista J.R."/>
            <person name="Richardson P."/>
        </authorList>
    </citation>
    <scope>NUCLEOTIDE SEQUENCE [LARGE SCALE GENOMIC DNA]</scope>
    <source>
        <strain evidence="5">DSM 9941 / JCM 11954 / NBRC 16129 / PRD-1</strain>
    </source>
</reference>
<dbReference type="PANTHER" id="PTHR43283">
    <property type="entry name" value="BETA-LACTAMASE-RELATED"/>
    <property type="match status" value="1"/>
</dbReference>
<dbReference type="InterPro" id="IPR012338">
    <property type="entry name" value="Beta-lactam/transpept-like"/>
</dbReference>
<dbReference type="Pfam" id="PF20773">
    <property type="entry name" value="InhA-like_MAM"/>
    <property type="match status" value="1"/>
</dbReference>
<keyword evidence="5" id="KW-1185">Reference proteome</keyword>
<dbReference type="Proteomes" id="UP000006637">
    <property type="component" value="Chromosome"/>
</dbReference>
<evidence type="ECO:0000313" key="4">
    <source>
        <dbReference type="EMBL" id="ABG03597.1"/>
    </source>
</evidence>
<dbReference type="PhylomeDB" id="Q1AYD1"/>
<feature type="compositionally biased region" description="Pro residues" evidence="2">
    <location>
        <begin position="11"/>
        <end position="30"/>
    </location>
</feature>
<dbReference type="eggNOG" id="COG4412">
    <property type="taxonomic scope" value="Bacteria"/>
</dbReference>
<dbReference type="Gene3D" id="3.40.710.10">
    <property type="entry name" value="DD-peptidase/beta-lactamase superfamily"/>
    <property type="match status" value="1"/>
</dbReference>
<feature type="region of interest" description="Disordered" evidence="2">
    <location>
        <begin position="1"/>
        <end position="37"/>
    </location>
</feature>
<evidence type="ECO:0000259" key="3">
    <source>
        <dbReference type="Pfam" id="PF00144"/>
    </source>
</evidence>
<feature type="compositionally biased region" description="Basic and acidic residues" evidence="2">
    <location>
        <begin position="1"/>
        <end position="10"/>
    </location>
</feature>
<dbReference type="PANTHER" id="PTHR43283:SF11">
    <property type="entry name" value="BETA-LACTAMASE-RELATED DOMAIN-CONTAINING PROTEIN"/>
    <property type="match status" value="1"/>
</dbReference>
<dbReference type="OrthoDB" id="9809635at2"/>
<dbReference type="HOGENOM" id="CLU_020027_1_3_11"/>
<protein>
    <submittedName>
        <fullName evidence="4">Beta-lactamase</fullName>
    </submittedName>
</protein>
<name>Q1AYD1_RUBXD</name>
<evidence type="ECO:0000256" key="1">
    <source>
        <dbReference type="ARBA" id="ARBA00022801"/>
    </source>
</evidence>
<gene>
    <name evidence="4" type="ordered locus">Rxyl_0627</name>
</gene>
<dbReference type="GO" id="GO:0016787">
    <property type="term" value="F:hydrolase activity"/>
    <property type="evidence" value="ECO:0007669"/>
    <property type="project" value="UniProtKB-KW"/>
</dbReference>
<sequence>MKPERVKPEPPRAGPPAPPPPAGPSGPPPKTLRYGTPREAGLLPEYTAQIDGDVEAGLEFYGEYQAYPGAVVLAARNGVIARHDAYGYALKYADDETLLPEEEWVPMQRDTIFDLASISKLFTSIAAVQLVERGKLDLDAPVASYIPKFAQNGKEDVTVQQLLAHTSGLPAWLPLYSRYDTPEERLQAVYAVEPEAPAGTQYRYSDLNMITLGELVELLSGQTLDVFVAQNITEPLGMRDTGYSPPSSKLDRIAATEYQPWTNRGMIRGSVHDENAWSLGGVAGHAGVFGTARDLAVLAQTILNGGSYGGSRILKPQSVRELLTNHNREFPGNDHGLGFELYQHRYMDAMATPSTAGHTGYTGTSLVIDPLDRSFAILLTNRVHPSRVTVSTNPYRRAVARDVARAVAVRIPGKEAAWFSGLGDGLNRTLDLPLHLPAGKKDLEFDLWYDTEPESDYGAVEISTDGGESWRPVSGTISGRGGFRETVEGRFTGWSGRVWHKARFDLGPYEGPAILRFRYATDACCGGRGVYVHGVRVRGGGTTVFDGRRPGDRRLWRPDGWVPSGD</sequence>
<dbReference type="InterPro" id="IPR001466">
    <property type="entry name" value="Beta-lactam-related"/>
</dbReference>
<keyword evidence="1" id="KW-0378">Hydrolase</keyword>
<dbReference type="eggNOG" id="COG1680">
    <property type="taxonomic scope" value="Bacteria"/>
</dbReference>
<accession>Q1AYD1</accession>
<dbReference type="KEGG" id="rxy:Rxyl_0627"/>
<evidence type="ECO:0000313" key="5">
    <source>
        <dbReference type="Proteomes" id="UP000006637"/>
    </source>
</evidence>
<feature type="domain" description="Beta-lactamase-related" evidence="3">
    <location>
        <begin position="64"/>
        <end position="400"/>
    </location>
</feature>
<dbReference type="AlphaFoldDB" id="Q1AYD1"/>
<dbReference type="SUPFAM" id="SSF56601">
    <property type="entry name" value="beta-lactamase/transpeptidase-like"/>
    <property type="match status" value="1"/>
</dbReference>
<dbReference type="InterPro" id="IPR050789">
    <property type="entry name" value="Diverse_Enzym_Activities"/>
</dbReference>
<organism evidence="4 5">
    <name type="scientific">Rubrobacter xylanophilus (strain DSM 9941 / JCM 11954 / NBRC 16129 / PRD-1)</name>
    <dbReference type="NCBI Taxonomy" id="266117"/>
    <lineage>
        <taxon>Bacteria</taxon>
        <taxon>Bacillati</taxon>
        <taxon>Actinomycetota</taxon>
        <taxon>Rubrobacteria</taxon>
        <taxon>Rubrobacterales</taxon>
        <taxon>Rubrobacteraceae</taxon>
        <taxon>Rubrobacter</taxon>
    </lineage>
</organism>
<dbReference type="EMBL" id="CP000386">
    <property type="protein sequence ID" value="ABG03597.1"/>
    <property type="molecule type" value="Genomic_DNA"/>
</dbReference>